<dbReference type="InterPro" id="IPR016461">
    <property type="entry name" value="COMT-like"/>
</dbReference>
<dbReference type="Gene3D" id="1.10.10.10">
    <property type="entry name" value="Winged helix-like DNA-binding domain superfamily/Winged helix DNA-binding domain"/>
    <property type="match status" value="1"/>
</dbReference>
<dbReference type="Pfam" id="PF00891">
    <property type="entry name" value="Methyltransf_2"/>
    <property type="match status" value="1"/>
</dbReference>
<evidence type="ECO:0000259" key="4">
    <source>
        <dbReference type="Pfam" id="PF00891"/>
    </source>
</evidence>
<dbReference type="InterPro" id="IPR029063">
    <property type="entry name" value="SAM-dependent_MTases_sf"/>
</dbReference>
<dbReference type="PROSITE" id="PS51683">
    <property type="entry name" value="SAM_OMT_II"/>
    <property type="match status" value="1"/>
</dbReference>
<evidence type="ECO:0000313" key="6">
    <source>
        <dbReference type="Proteomes" id="UP000029120"/>
    </source>
</evidence>
<dbReference type="Gramene" id="KFK42148">
    <property type="protein sequence ID" value="KFK42148"/>
    <property type="gene ID" value="AALP_AA2G217400"/>
</dbReference>
<dbReference type="PANTHER" id="PTHR11746">
    <property type="entry name" value="O-METHYLTRANSFERASE"/>
    <property type="match status" value="1"/>
</dbReference>
<accession>A0A087HJ46</accession>
<keyword evidence="3" id="KW-0949">S-adenosyl-L-methionine</keyword>
<dbReference type="AlphaFoldDB" id="A0A087HJ46"/>
<dbReference type="OrthoDB" id="1606438at2759"/>
<dbReference type="Proteomes" id="UP000029120">
    <property type="component" value="Chromosome 2"/>
</dbReference>
<dbReference type="InterPro" id="IPR001077">
    <property type="entry name" value="COMT_C"/>
</dbReference>
<dbReference type="OMA" id="AWAIELT"/>
<dbReference type="Gene3D" id="3.40.50.150">
    <property type="entry name" value="Vaccinia Virus protein VP39"/>
    <property type="match status" value="1"/>
</dbReference>
<dbReference type="InterPro" id="IPR036388">
    <property type="entry name" value="WH-like_DNA-bd_sf"/>
</dbReference>
<proteinExistence type="predicted"/>
<dbReference type="eggNOG" id="KOG3178">
    <property type="taxonomic scope" value="Eukaryota"/>
</dbReference>
<dbReference type="GO" id="GO:0008171">
    <property type="term" value="F:O-methyltransferase activity"/>
    <property type="evidence" value="ECO:0007669"/>
    <property type="project" value="InterPro"/>
</dbReference>
<dbReference type="GO" id="GO:0032259">
    <property type="term" value="P:methylation"/>
    <property type="evidence" value="ECO:0007669"/>
    <property type="project" value="UniProtKB-KW"/>
</dbReference>
<feature type="domain" description="O-methyltransferase C-terminal" evidence="4">
    <location>
        <begin position="13"/>
        <end position="185"/>
    </location>
</feature>
<dbReference type="SUPFAM" id="SSF53335">
    <property type="entry name" value="S-adenosyl-L-methionine-dependent methyltransferases"/>
    <property type="match status" value="1"/>
</dbReference>
<organism evidence="5 6">
    <name type="scientific">Arabis alpina</name>
    <name type="common">Alpine rock-cress</name>
    <dbReference type="NCBI Taxonomy" id="50452"/>
    <lineage>
        <taxon>Eukaryota</taxon>
        <taxon>Viridiplantae</taxon>
        <taxon>Streptophyta</taxon>
        <taxon>Embryophyta</taxon>
        <taxon>Tracheophyta</taxon>
        <taxon>Spermatophyta</taxon>
        <taxon>Magnoliopsida</taxon>
        <taxon>eudicotyledons</taxon>
        <taxon>Gunneridae</taxon>
        <taxon>Pentapetalae</taxon>
        <taxon>rosids</taxon>
        <taxon>malvids</taxon>
        <taxon>Brassicales</taxon>
        <taxon>Brassicaceae</taxon>
        <taxon>Arabideae</taxon>
        <taxon>Arabis</taxon>
    </lineage>
</organism>
<gene>
    <name evidence="5" type="ordered locus">AALP_Aa2g217400</name>
</gene>
<sequence length="200" mass="22174">MLCQNHVVFKALSHLKDVILEGKDAFISAHGMGVFEYTGSDEQLGEIFNQGMTESSTMVMKKVLEVYKGFENVHTLVDVGGGVGTILGLVTSKYPHIKGINFDLATVLVNASPYPGVQHVEGDMFVEIPKGDAIFMKWMLHAWNDENCVKILKNCWKSLPEIGKVIAIDMVKPIEPKSDDFASNIRLTMDMFILSQVPDP</sequence>
<name>A0A087HJ46_ARAAL</name>
<dbReference type="EMBL" id="CM002870">
    <property type="protein sequence ID" value="KFK42148.1"/>
    <property type="molecule type" value="Genomic_DNA"/>
</dbReference>
<evidence type="ECO:0000256" key="2">
    <source>
        <dbReference type="ARBA" id="ARBA00022679"/>
    </source>
</evidence>
<keyword evidence="1" id="KW-0489">Methyltransferase</keyword>
<protein>
    <recommendedName>
        <fullName evidence="4">O-methyltransferase C-terminal domain-containing protein</fullName>
    </recommendedName>
</protein>
<evidence type="ECO:0000256" key="1">
    <source>
        <dbReference type="ARBA" id="ARBA00022603"/>
    </source>
</evidence>
<keyword evidence="2" id="KW-0808">Transferase</keyword>
<evidence type="ECO:0000313" key="5">
    <source>
        <dbReference type="EMBL" id="KFK42148.1"/>
    </source>
</evidence>
<keyword evidence="6" id="KW-1185">Reference proteome</keyword>
<reference evidence="6" key="1">
    <citation type="journal article" date="2015" name="Nat. Plants">
        <title>Genome expansion of Arabis alpina linked with retrotransposition and reduced symmetric DNA methylation.</title>
        <authorList>
            <person name="Willing E.M."/>
            <person name="Rawat V."/>
            <person name="Mandakova T."/>
            <person name="Maumus F."/>
            <person name="James G.V."/>
            <person name="Nordstroem K.J."/>
            <person name="Becker C."/>
            <person name="Warthmann N."/>
            <person name="Chica C."/>
            <person name="Szarzynska B."/>
            <person name="Zytnicki M."/>
            <person name="Albani M.C."/>
            <person name="Kiefer C."/>
            <person name="Bergonzi S."/>
            <person name="Castaings L."/>
            <person name="Mateos J.L."/>
            <person name="Berns M.C."/>
            <person name="Bujdoso N."/>
            <person name="Piofczyk T."/>
            <person name="de Lorenzo L."/>
            <person name="Barrero-Sicilia C."/>
            <person name="Mateos I."/>
            <person name="Piednoel M."/>
            <person name="Hagmann J."/>
            <person name="Chen-Min-Tao R."/>
            <person name="Iglesias-Fernandez R."/>
            <person name="Schuster S.C."/>
            <person name="Alonso-Blanco C."/>
            <person name="Roudier F."/>
            <person name="Carbonero P."/>
            <person name="Paz-Ares J."/>
            <person name="Davis S.J."/>
            <person name="Pecinka A."/>
            <person name="Quesneville H."/>
            <person name="Colot V."/>
            <person name="Lysak M.A."/>
            <person name="Weigel D."/>
            <person name="Coupland G."/>
            <person name="Schneeberger K."/>
        </authorList>
    </citation>
    <scope>NUCLEOTIDE SEQUENCE [LARGE SCALE GENOMIC DNA]</scope>
    <source>
        <strain evidence="6">cv. Pajares</strain>
    </source>
</reference>
<evidence type="ECO:0000256" key="3">
    <source>
        <dbReference type="ARBA" id="ARBA00022691"/>
    </source>
</evidence>